<proteinExistence type="predicted"/>
<dbReference type="SUPFAM" id="SSF55797">
    <property type="entry name" value="PR-1-like"/>
    <property type="match status" value="1"/>
</dbReference>
<dbReference type="GeneID" id="94828153"/>
<evidence type="ECO:0000313" key="2">
    <source>
        <dbReference type="EMBL" id="OHT02610.1"/>
    </source>
</evidence>
<dbReference type="CDD" id="cd05379">
    <property type="entry name" value="CAP_bacterial"/>
    <property type="match status" value="1"/>
</dbReference>
<organism evidence="2 3">
    <name type="scientific">Tritrichomonas foetus</name>
    <dbReference type="NCBI Taxonomy" id="1144522"/>
    <lineage>
        <taxon>Eukaryota</taxon>
        <taxon>Metamonada</taxon>
        <taxon>Parabasalia</taxon>
        <taxon>Tritrichomonadida</taxon>
        <taxon>Tritrichomonadidae</taxon>
        <taxon>Tritrichomonas</taxon>
    </lineage>
</organism>
<dbReference type="AlphaFoldDB" id="A0A1J4JV69"/>
<feature type="domain" description="SCP" evidence="1">
    <location>
        <begin position="18"/>
        <end position="126"/>
    </location>
</feature>
<dbReference type="PANTHER" id="PTHR31157:SF1">
    <property type="entry name" value="SCP DOMAIN-CONTAINING PROTEIN"/>
    <property type="match status" value="1"/>
</dbReference>
<accession>A0A1J4JV69</accession>
<dbReference type="VEuPathDB" id="TrichDB:TRFO_07023"/>
<evidence type="ECO:0000259" key="1">
    <source>
        <dbReference type="Pfam" id="PF00188"/>
    </source>
</evidence>
<dbReference type="Gene3D" id="3.40.33.10">
    <property type="entry name" value="CAP"/>
    <property type="match status" value="1"/>
</dbReference>
<dbReference type="Proteomes" id="UP000179807">
    <property type="component" value="Unassembled WGS sequence"/>
</dbReference>
<reference evidence="2" key="1">
    <citation type="submission" date="2016-10" db="EMBL/GenBank/DDBJ databases">
        <authorList>
            <person name="Benchimol M."/>
            <person name="Almeida L.G."/>
            <person name="Vasconcelos A.T."/>
            <person name="Perreira-Neves A."/>
            <person name="Rosa I.A."/>
            <person name="Tasca T."/>
            <person name="Bogo M.R."/>
            <person name="de Souza W."/>
        </authorList>
    </citation>
    <scope>NUCLEOTIDE SEQUENCE [LARGE SCALE GENOMIC DNA]</scope>
    <source>
        <strain evidence="2">K</strain>
    </source>
</reference>
<evidence type="ECO:0000313" key="3">
    <source>
        <dbReference type="Proteomes" id="UP000179807"/>
    </source>
</evidence>
<keyword evidence="3" id="KW-1185">Reference proteome</keyword>
<dbReference type="RefSeq" id="XP_068355746.1">
    <property type="nucleotide sequence ID" value="XM_068493449.1"/>
</dbReference>
<dbReference type="InterPro" id="IPR035940">
    <property type="entry name" value="CAP_sf"/>
</dbReference>
<gene>
    <name evidence="2" type="ORF">TRFO_07023</name>
</gene>
<dbReference type="InterPro" id="IPR014044">
    <property type="entry name" value="CAP_dom"/>
</dbReference>
<dbReference type="Pfam" id="PF00188">
    <property type="entry name" value="CAP"/>
    <property type="match status" value="1"/>
</dbReference>
<comment type="caution">
    <text evidence="2">The sequence shown here is derived from an EMBL/GenBank/DDBJ whole genome shotgun (WGS) entry which is preliminary data.</text>
</comment>
<protein>
    <recommendedName>
        <fullName evidence="1">SCP domain-containing protein</fullName>
    </recommendedName>
</protein>
<dbReference type="EMBL" id="MLAK01000860">
    <property type="protein sequence ID" value="OHT02610.1"/>
    <property type="molecule type" value="Genomic_DNA"/>
</dbReference>
<name>A0A1J4JV69_9EUKA</name>
<dbReference type="PANTHER" id="PTHR31157">
    <property type="entry name" value="SCP DOMAIN-CONTAINING PROTEIN"/>
    <property type="match status" value="1"/>
</dbReference>
<sequence>MINPQLCEPEIIIKRIFEMINGIRTEYGLNTLYFSNDLSFIASEFAINISTNKEPFDHSGFTRRHLQSPKAYTFTELISEIKNSSDPAQYAVTKWISNSIYCNRITSICTDIGIGIAESECGSLYITALFATFKDKYSSADNLLIAYRYVNILRKENNVNPLTVSFIATSHLRSLGKDLVFGITSCKAKSLFENCTCNKASYIIEIFEIEYNDDAISIFLKKLNEKENLKKISCKNYTEMAFYIGSYENNKIMGCLILGESIIENPIIPSLYIRYPNEYTCMILMNEYLGTHNLCSLMLSKQLCHASKSNSDKIKSRKIQLQIYSLTKKMKKILPNSSLKLGCCSFPMSTHPERELFLIWISNKKYRTQFLHIQNKQIGVGISGFNKEICYATWIVGTKNSNLDSFSENVERKNVLYEKISDGED</sequence>